<keyword evidence="2" id="KW-0479">Metal-binding</keyword>
<comment type="caution">
    <text evidence="10">The sequence shown here is derived from an EMBL/GenBank/DDBJ whole genome shotgun (WGS) entry which is preliminary data.</text>
</comment>
<dbReference type="GeneID" id="94843785"/>
<dbReference type="EMBL" id="MLAK01000977">
    <property type="protein sequence ID" value="OHS99987.1"/>
    <property type="molecule type" value="Genomic_DNA"/>
</dbReference>
<dbReference type="PRINTS" id="PR00114">
    <property type="entry name" value="STPHPHTASE"/>
</dbReference>
<accession>A0A1J4JR48</accession>
<dbReference type="GO" id="GO:0004722">
    <property type="term" value="F:protein serine/threonine phosphatase activity"/>
    <property type="evidence" value="ECO:0007669"/>
    <property type="project" value="UniProtKB-EC"/>
</dbReference>
<dbReference type="PANTHER" id="PTHR11668">
    <property type="entry name" value="SERINE/THREONINE PROTEIN PHOSPHATASE"/>
    <property type="match status" value="1"/>
</dbReference>
<evidence type="ECO:0000313" key="10">
    <source>
        <dbReference type="EMBL" id="OHS99987.1"/>
    </source>
</evidence>
<organism evidence="10 11">
    <name type="scientific">Tritrichomonas foetus</name>
    <dbReference type="NCBI Taxonomy" id="1144522"/>
    <lineage>
        <taxon>Eukaryota</taxon>
        <taxon>Metamonada</taxon>
        <taxon>Parabasalia</taxon>
        <taxon>Tritrichomonadida</taxon>
        <taxon>Tritrichomonadidae</taxon>
        <taxon>Tritrichomonas</taxon>
    </lineage>
</organism>
<dbReference type="PANTHER" id="PTHR11668:SF300">
    <property type="entry name" value="SERINE_THREONINE-PROTEIN PHOSPHATASE"/>
    <property type="match status" value="1"/>
</dbReference>
<dbReference type="InterPro" id="IPR004843">
    <property type="entry name" value="Calcineurin-like_PHP"/>
</dbReference>
<protein>
    <recommendedName>
        <fullName evidence="8">Serine/threonine-protein phosphatase</fullName>
        <ecNumber evidence="8">3.1.3.16</ecNumber>
    </recommendedName>
</protein>
<comment type="catalytic activity">
    <reaction evidence="6">
        <text>O-phospho-L-seryl-[protein] + H2O = L-seryl-[protein] + phosphate</text>
        <dbReference type="Rhea" id="RHEA:20629"/>
        <dbReference type="Rhea" id="RHEA-COMP:9863"/>
        <dbReference type="Rhea" id="RHEA-COMP:11604"/>
        <dbReference type="ChEBI" id="CHEBI:15377"/>
        <dbReference type="ChEBI" id="CHEBI:29999"/>
        <dbReference type="ChEBI" id="CHEBI:43474"/>
        <dbReference type="ChEBI" id="CHEBI:83421"/>
        <dbReference type="EC" id="3.1.3.16"/>
    </reaction>
</comment>
<dbReference type="Proteomes" id="UP000179807">
    <property type="component" value="Unassembled WGS sequence"/>
</dbReference>
<evidence type="ECO:0000256" key="2">
    <source>
        <dbReference type="ARBA" id="ARBA00022723"/>
    </source>
</evidence>
<dbReference type="RefSeq" id="XP_068353124.1">
    <property type="nucleotide sequence ID" value="XM_068509081.1"/>
</dbReference>
<dbReference type="SUPFAM" id="SSF56300">
    <property type="entry name" value="Metallo-dependent phosphatases"/>
    <property type="match status" value="1"/>
</dbReference>
<dbReference type="SMART" id="SM00156">
    <property type="entry name" value="PP2Ac"/>
    <property type="match status" value="1"/>
</dbReference>
<dbReference type="AlphaFoldDB" id="A0A1J4JR48"/>
<evidence type="ECO:0000256" key="1">
    <source>
        <dbReference type="ARBA" id="ARBA00001936"/>
    </source>
</evidence>
<dbReference type="Pfam" id="PF00149">
    <property type="entry name" value="Metallophos"/>
    <property type="match status" value="1"/>
</dbReference>
<dbReference type="GO" id="GO:0005737">
    <property type="term" value="C:cytoplasm"/>
    <property type="evidence" value="ECO:0007669"/>
    <property type="project" value="TreeGrafter"/>
</dbReference>
<dbReference type="InterPro" id="IPR006186">
    <property type="entry name" value="Ser/Thr-sp_prot-phosphatase"/>
</dbReference>
<sequence length="343" mass="38598">MASLSIRCMNDGELTDLIFQVLISRMRRDGHCLLKTRPVKRLIKACTTEFQKEPTQLHLRGKFVIVGDLHGNIDDLISIFMNYGYPPETQYVLLGDYVDRGKNSIETLILLYALKLKFPQSIYLLRGNHESKSTKLFSGFKDECLVHLNKRCYSLFIKSFSYLPLAALLNHSIFCVHGGLSQSIIDITEIDRIEKPITDISLSIASDLLWSDPSPDVLKFSSSPRGNGCLFGSEIVDQFLGDNELSLIIRAHEFCPDGYKWSLENCLTVFSASDYMGTGNLGGVAVVSNSDNVKTFTFKKAENFKVIMPSWVFEESRGLKPFEPETAHATLEDIDFDATLLIL</sequence>
<keyword evidence="11" id="KW-1185">Reference proteome</keyword>
<dbReference type="Gene3D" id="3.60.21.10">
    <property type="match status" value="1"/>
</dbReference>
<evidence type="ECO:0000256" key="3">
    <source>
        <dbReference type="ARBA" id="ARBA00022801"/>
    </source>
</evidence>
<dbReference type="PROSITE" id="PS00125">
    <property type="entry name" value="SER_THR_PHOSPHATASE"/>
    <property type="match status" value="1"/>
</dbReference>
<dbReference type="CDD" id="cd00144">
    <property type="entry name" value="MPP_PPP_family"/>
    <property type="match status" value="1"/>
</dbReference>
<dbReference type="GO" id="GO:0005634">
    <property type="term" value="C:nucleus"/>
    <property type="evidence" value="ECO:0007669"/>
    <property type="project" value="TreeGrafter"/>
</dbReference>
<name>A0A1J4JR48_9EUKA</name>
<dbReference type="EC" id="3.1.3.16" evidence="8"/>
<keyword evidence="4" id="KW-0904">Protein phosphatase</keyword>
<evidence type="ECO:0000256" key="4">
    <source>
        <dbReference type="ARBA" id="ARBA00022912"/>
    </source>
</evidence>
<evidence type="ECO:0000256" key="6">
    <source>
        <dbReference type="ARBA" id="ARBA00047761"/>
    </source>
</evidence>
<evidence type="ECO:0000256" key="8">
    <source>
        <dbReference type="RuleBase" id="RU004273"/>
    </source>
</evidence>
<gene>
    <name evidence="10" type="primary">TOPP7</name>
    <name evidence="10" type="ORF">TRFO_33448</name>
</gene>
<dbReference type="InterPro" id="IPR050341">
    <property type="entry name" value="PP1_catalytic_subunit"/>
</dbReference>
<comment type="cofactor">
    <cofactor evidence="1">
        <name>Mn(2+)</name>
        <dbReference type="ChEBI" id="CHEBI:29035"/>
    </cofactor>
</comment>
<dbReference type="VEuPathDB" id="TrichDB:TRFO_33448"/>
<dbReference type="GO" id="GO:0046872">
    <property type="term" value="F:metal ion binding"/>
    <property type="evidence" value="ECO:0007669"/>
    <property type="project" value="UniProtKB-KW"/>
</dbReference>
<dbReference type="OrthoDB" id="10263828at2759"/>
<keyword evidence="3 8" id="KW-0378">Hydrolase</keyword>
<proteinExistence type="inferred from homology"/>
<feature type="domain" description="Serine/threonine specific protein phosphatases" evidence="9">
    <location>
        <begin position="125"/>
        <end position="130"/>
    </location>
</feature>
<keyword evidence="5" id="KW-0464">Manganese</keyword>
<reference evidence="10" key="1">
    <citation type="submission" date="2016-10" db="EMBL/GenBank/DDBJ databases">
        <authorList>
            <person name="Benchimol M."/>
            <person name="Almeida L.G."/>
            <person name="Vasconcelos A.T."/>
            <person name="Perreira-Neves A."/>
            <person name="Rosa I.A."/>
            <person name="Tasca T."/>
            <person name="Bogo M.R."/>
            <person name="de Souza W."/>
        </authorList>
    </citation>
    <scope>NUCLEOTIDE SEQUENCE [LARGE SCALE GENOMIC DNA]</scope>
    <source>
        <strain evidence="10">K</strain>
    </source>
</reference>
<evidence type="ECO:0000256" key="7">
    <source>
        <dbReference type="ARBA" id="ARBA00048336"/>
    </source>
</evidence>
<evidence type="ECO:0000256" key="5">
    <source>
        <dbReference type="ARBA" id="ARBA00023211"/>
    </source>
</evidence>
<dbReference type="InterPro" id="IPR029052">
    <property type="entry name" value="Metallo-depent_PP-like"/>
</dbReference>
<comment type="catalytic activity">
    <reaction evidence="7 8">
        <text>O-phospho-L-threonyl-[protein] + H2O = L-threonyl-[protein] + phosphate</text>
        <dbReference type="Rhea" id="RHEA:47004"/>
        <dbReference type="Rhea" id="RHEA-COMP:11060"/>
        <dbReference type="Rhea" id="RHEA-COMP:11605"/>
        <dbReference type="ChEBI" id="CHEBI:15377"/>
        <dbReference type="ChEBI" id="CHEBI:30013"/>
        <dbReference type="ChEBI" id="CHEBI:43474"/>
        <dbReference type="ChEBI" id="CHEBI:61977"/>
        <dbReference type="EC" id="3.1.3.16"/>
    </reaction>
</comment>
<comment type="similarity">
    <text evidence="8">Belongs to the PPP phosphatase family.</text>
</comment>
<evidence type="ECO:0000259" key="9">
    <source>
        <dbReference type="PROSITE" id="PS00125"/>
    </source>
</evidence>
<evidence type="ECO:0000313" key="11">
    <source>
        <dbReference type="Proteomes" id="UP000179807"/>
    </source>
</evidence>